<name>A0A226BWT1_9FIRM</name>
<evidence type="ECO:0000313" key="2">
    <source>
        <dbReference type="EMBL" id="OWZ83498.1"/>
    </source>
</evidence>
<organism evidence="2 3">
    <name type="scientific">Natranaerobius trueperi</name>
    <dbReference type="NCBI Taxonomy" id="759412"/>
    <lineage>
        <taxon>Bacteria</taxon>
        <taxon>Bacillati</taxon>
        <taxon>Bacillota</taxon>
        <taxon>Clostridia</taxon>
        <taxon>Natranaerobiales</taxon>
        <taxon>Natranaerobiaceae</taxon>
        <taxon>Natranaerobius</taxon>
    </lineage>
</organism>
<accession>A0A226BWT1</accession>
<keyword evidence="3" id="KW-1185">Reference proteome</keyword>
<reference evidence="2 3" key="1">
    <citation type="submission" date="2017-06" db="EMBL/GenBank/DDBJ databases">
        <title>Draft Genome Sequence of Natranaerobius trueperi halophilic, alkalithermophilic bacteria from soda lakes.</title>
        <authorList>
            <person name="Zhao B."/>
        </authorList>
    </citation>
    <scope>NUCLEOTIDE SEQUENCE [LARGE SCALE GENOMIC DNA]</scope>
    <source>
        <strain evidence="2 3">DSM 18760</strain>
    </source>
</reference>
<evidence type="ECO:0000256" key="1">
    <source>
        <dbReference type="SAM" id="Phobius"/>
    </source>
</evidence>
<comment type="caution">
    <text evidence="2">The sequence shown here is derived from an EMBL/GenBank/DDBJ whole genome shotgun (WGS) entry which is preliminary data.</text>
</comment>
<keyword evidence="1" id="KW-1133">Transmembrane helix</keyword>
<proteinExistence type="predicted"/>
<evidence type="ECO:0000313" key="3">
    <source>
        <dbReference type="Proteomes" id="UP000214588"/>
    </source>
</evidence>
<dbReference type="RefSeq" id="WP_089023824.1">
    <property type="nucleotide sequence ID" value="NZ_NIQC01000017.1"/>
</dbReference>
<dbReference type="Gene3D" id="2.60.320.10">
    <property type="entry name" value="N-utilization substance G protein NusG, insert domain"/>
    <property type="match status" value="1"/>
</dbReference>
<dbReference type="Proteomes" id="UP000214588">
    <property type="component" value="Unassembled WGS sequence"/>
</dbReference>
<dbReference type="EMBL" id="NIQC01000017">
    <property type="protein sequence ID" value="OWZ83498.1"/>
    <property type="molecule type" value="Genomic_DNA"/>
</dbReference>
<dbReference type="InterPro" id="IPR038690">
    <property type="entry name" value="NusG_2_sf"/>
</dbReference>
<feature type="transmembrane region" description="Helical" evidence="1">
    <location>
        <begin position="12"/>
        <end position="33"/>
    </location>
</feature>
<gene>
    <name evidence="2" type="ORF">CDO51_08370</name>
</gene>
<protein>
    <submittedName>
        <fullName evidence="2">Uncharacterized protein</fullName>
    </submittedName>
</protein>
<sequence>MSLKKYLKVITVGDIIITGVLLIAIALSIFFFWGGNLGQEDEGVAVIELDGEIVKEIDMPSEGETKKVAVSLIDEDYNAVVELEHNRVRLKRMPSEICPLHICSDTGWISQERQAIVCIPNDLMIYLEGGEPEDNDLDGITG</sequence>
<dbReference type="OrthoDB" id="47603at2"/>
<keyword evidence="1" id="KW-0812">Transmembrane</keyword>
<dbReference type="CDD" id="cd09846">
    <property type="entry name" value="DUF1312"/>
    <property type="match status" value="1"/>
</dbReference>
<dbReference type="AlphaFoldDB" id="A0A226BWT1"/>
<keyword evidence="1" id="KW-0472">Membrane</keyword>
<dbReference type="Pfam" id="PF07009">
    <property type="entry name" value="NusG_II"/>
    <property type="match status" value="1"/>
</dbReference>